<dbReference type="InterPro" id="IPR008847">
    <property type="entry name" value="Suf"/>
</dbReference>
<organism evidence="6 7">
    <name type="scientific">Crepidotus variabilis</name>
    <dbReference type="NCBI Taxonomy" id="179855"/>
    <lineage>
        <taxon>Eukaryota</taxon>
        <taxon>Fungi</taxon>
        <taxon>Dikarya</taxon>
        <taxon>Basidiomycota</taxon>
        <taxon>Agaricomycotina</taxon>
        <taxon>Agaricomycetes</taxon>
        <taxon>Agaricomycetidae</taxon>
        <taxon>Agaricales</taxon>
        <taxon>Agaricineae</taxon>
        <taxon>Crepidotaceae</taxon>
        <taxon>Crepidotus</taxon>
    </lineage>
</organism>
<evidence type="ECO:0000256" key="2">
    <source>
        <dbReference type="ARBA" id="ARBA00023242"/>
    </source>
</evidence>
<dbReference type="AlphaFoldDB" id="A0A9P6ELC3"/>
<dbReference type="GO" id="GO:0005634">
    <property type="term" value="C:nucleus"/>
    <property type="evidence" value="ECO:0007669"/>
    <property type="project" value="UniProtKB-SubCell"/>
</dbReference>
<feature type="region of interest" description="Disordered" evidence="4">
    <location>
        <begin position="393"/>
        <end position="413"/>
    </location>
</feature>
<keyword evidence="1" id="KW-0677">Repeat</keyword>
<reference evidence="6" key="1">
    <citation type="submission" date="2020-11" db="EMBL/GenBank/DDBJ databases">
        <authorList>
            <consortium name="DOE Joint Genome Institute"/>
            <person name="Ahrendt S."/>
            <person name="Riley R."/>
            <person name="Andreopoulos W."/>
            <person name="Labutti K."/>
            <person name="Pangilinan J."/>
            <person name="Ruiz-Duenas F.J."/>
            <person name="Barrasa J.M."/>
            <person name="Sanchez-Garcia M."/>
            <person name="Camarero S."/>
            <person name="Miyauchi S."/>
            <person name="Serrano A."/>
            <person name="Linde D."/>
            <person name="Babiker R."/>
            <person name="Drula E."/>
            <person name="Ayuso-Fernandez I."/>
            <person name="Pacheco R."/>
            <person name="Padilla G."/>
            <person name="Ferreira P."/>
            <person name="Barriuso J."/>
            <person name="Kellner H."/>
            <person name="Castanera R."/>
            <person name="Alfaro M."/>
            <person name="Ramirez L."/>
            <person name="Pisabarro A.G."/>
            <person name="Kuo A."/>
            <person name="Tritt A."/>
            <person name="Lipzen A."/>
            <person name="He G."/>
            <person name="Yan M."/>
            <person name="Ng V."/>
            <person name="Cullen D."/>
            <person name="Martin F."/>
            <person name="Rosso M.-N."/>
            <person name="Henrissat B."/>
            <person name="Hibbett D."/>
            <person name="Martinez A.T."/>
            <person name="Grigoriev I.V."/>
        </authorList>
    </citation>
    <scope>NUCLEOTIDE SEQUENCE</scope>
    <source>
        <strain evidence="6">CBS 506.95</strain>
    </source>
</reference>
<sequence length="788" mass="89482">MRTDPPASMPPQSEYDLFTEQLKENPHQPEIWRRLVDIAESSGDISKISATYDALLKQYPNTAKAQIQYLSHFTSNEETFQKAETLFMKFLKGSPCVELWSFYLTYVRRLNSAPAQRDIVRKSYEFALSHIGQDKDSGAIWHDYIQFLKAGETTTTWEEQQKMDSLRKVYHRAVQIPLDNVERLWQDLESFETNLNRITAKKFMADLSPAHMQARTVYRQLTNHINPLYALHPPQELYIPSLPKFDGVERALVGKWKAYLKWEEGNPLEIEDKDKATLTTRIMGVYRKAVIRMRYYTEIWFMAYTWANSVGKHDDAIGFLKAGLEANPSSYLLTFAYVEALEVKKEFAEIHAVYEKFLAVLQTNLDTLEKATNGNTANPSAVNASVANISAEQNSQNTSYSSSSSDDNPKVSELQKHRTEYGLAWIMYMRFARRSEGVKSSRTVFGKARKDRWTPWGVFEAAALMEYHSSDDKTVASRVFEKGMEIYGYEIEFVQRYLGFLISINDENNARALFERVISSFPPEKARPLWERWARYEYQYGDLEAALKLEKRMADVYPTDPPIKRLAQRHIYLGTDAIADRDLGFAYARQSRANGVGRTETVQSISSQPLSQPTKRPASPDYRNPKREDAPNPPGGGAGAGGRGDYGVGTHKRARAGSPAGRGPDRERDGWRDGPLRGARRFTPPPVPASWDREDRSVPGGGRGGRGGGHDRDDDKQVHRQASLPNILSWFVGELPAPQSFDGPVFRTDDLMNLFRNAVIPSTSASRPKSPPPPPRGKTYLKTLYSDF</sequence>
<accession>A0A9P6ELC3</accession>
<protein>
    <recommendedName>
        <fullName evidence="3">mRNA 3'-end-processing protein RNA14</fullName>
    </recommendedName>
</protein>
<comment type="function">
    <text evidence="3">Component of the cleavage factor IA (CFIA) complex, which is involved in the endonucleolytic cleavage during polyadenylation-dependent pre-mRNA 3'-end formation.</text>
</comment>
<keyword evidence="3" id="KW-0963">Cytoplasm</keyword>
<keyword evidence="3" id="KW-0507">mRNA processing</keyword>
<dbReference type="OrthoDB" id="26282at2759"/>
<evidence type="ECO:0000313" key="7">
    <source>
        <dbReference type="Proteomes" id="UP000807306"/>
    </source>
</evidence>
<dbReference type="EMBL" id="MU157837">
    <property type="protein sequence ID" value="KAF9530907.1"/>
    <property type="molecule type" value="Genomic_DNA"/>
</dbReference>
<keyword evidence="2 3" id="KW-0539">Nucleus</keyword>
<evidence type="ECO:0000259" key="5">
    <source>
        <dbReference type="Pfam" id="PF05843"/>
    </source>
</evidence>
<evidence type="ECO:0000256" key="1">
    <source>
        <dbReference type="ARBA" id="ARBA00022737"/>
    </source>
</evidence>
<dbReference type="PANTHER" id="PTHR19980">
    <property type="entry name" value="RNA CLEAVAGE STIMULATION FACTOR"/>
    <property type="match status" value="1"/>
</dbReference>
<dbReference type="SUPFAM" id="SSF48452">
    <property type="entry name" value="TPR-like"/>
    <property type="match status" value="2"/>
</dbReference>
<feature type="compositionally biased region" description="Basic and acidic residues" evidence="4">
    <location>
        <begin position="663"/>
        <end position="675"/>
    </location>
</feature>
<comment type="subcellular location">
    <subcellularLocation>
        <location evidence="3">Nucleus</location>
    </subcellularLocation>
    <subcellularLocation>
        <location evidence="3">Cytoplasm</location>
    </subcellularLocation>
    <text evidence="3">Nucleus and/or cytoplasm.</text>
</comment>
<keyword evidence="7" id="KW-1185">Reference proteome</keyword>
<dbReference type="GO" id="GO:0003729">
    <property type="term" value="F:mRNA binding"/>
    <property type="evidence" value="ECO:0007669"/>
    <property type="project" value="TreeGrafter"/>
</dbReference>
<gene>
    <name evidence="6" type="ORF">CPB83DRAFT_919848</name>
</gene>
<dbReference type="InterPro" id="IPR011990">
    <property type="entry name" value="TPR-like_helical_dom_sf"/>
</dbReference>
<dbReference type="Gene3D" id="1.25.40.1040">
    <property type="match status" value="1"/>
</dbReference>
<proteinExistence type="predicted"/>
<dbReference type="PANTHER" id="PTHR19980:SF0">
    <property type="entry name" value="CLEAVAGE STIMULATION FACTOR SUBUNIT 3"/>
    <property type="match status" value="1"/>
</dbReference>
<feature type="region of interest" description="Disordered" evidence="4">
    <location>
        <begin position="594"/>
        <end position="721"/>
    </location>
</feature>
<evidence type="ECO:0000256" key="4">
    <source>
        <dbReference type="SAM" id="MobiDB-lite"/>
    </source>
</evidence>
<dbReference type="Pfam" id="PF05843">
    <property type="entry name" value="Suf"/>
    <property type="match status" value="1"/>
</dbReference>
<dbReference type="InterPro" id="IPR045243">
    <property type="entry name" value="Rna14-like"/>
</dbReference>
<name>A0A9P6ELC3_9AGAR</name>
<feature type="compositionally biased region" description="Basic and acidic residues" evidence="4">
    <location>
        <begin position="708"/>
        <end position="718"/>
    </location>
</feature>
<dbReference type="SMART" id="SM00386">
    <property type="entry name" value="HAT"/>
    <property type="match status" value="7"/>
</dbReference>
<comment type="caution">
    <text evidence="6">The sequence shown here is derived from an EMBL/GenBank/DDBJ whole genome shotgun (WGS) entry which is preliminary data.</text>
</comment>
<dbReference type="Proteomes" id="UP000807306">
    <property type="component" value="Unassembled WGS sequence"/>
</dbReference>
<evidence type="ECO:0000313" key="6">
    <source>
        <dbReference type="EMBL" id="KAF9530907.1"/>
    </source>
</evidence>
<dbReference type="GO" id="GO:0180010">
    <property type="term" value="P:co-transcriptional mRNA 3'-end processing, cleavage and polyadenylation pathway"/>
    <property type="evidence" value="ECO:0007669"/>
    <property type="project" value="UniProtKB-UniRule"/>
</dbReference>
<evidence type="ECO:0000256" key="3">
    <source>
        <dbReference type="RuleBase" id="RU369035"/>
    </source>
</evidence>
<dbReference type="InterPro" id="IPR003107">
    <property type="entry name" value="HAT"/>
</dbReference>
<feature type="domain" description="Suppressor of forked" evidence="5">
    <location>
        <begin position="17"/>
        <end position="583"/>
    </location>
</feature>
<dbReference type="GO" id="GO:0005737">
    <property type="term" value="C:cytoplasm"/>
    <property type="evidence" value="ECO:0007669"/>
    <property type="project" value="UniProtKB-SubCell"/>
</dbReference>
<feature type="compositionally biased region" description="Polar residues" evidence="4">
    <location>
        <begin position="600"/>
        <end position="614"/>
    </location>
</feature>
<feature type="compositionally biased region" description="Gly residues" evidence="4">
    <location>
        <begin position="635"/>
        <end position="647"/>
    </location>
</feature>
<feature type="compositionally biased region" description="Low complexity" evidence="4">
    <location>
        <begin position="393"/>
        <end position="405"/>
    </location>
</feature>